<dbReference type="Pfam" id="PF12836">
    <property type="entry name" value="HHH_3"/>
    <property type="match status" value="1"/>
</dbReference>
<evidence type="ECO:0000259" key="1">
    <source>
        <dbReference type="SMART" id="SM00278"/>
    </source>
</evidence>
<dbReference type="GO" id="GO:0003677">
    <property type="term" value="F:DNA binding"/>
    <property type="evidence" value="ECO:0007669"/>
    <property type="project" value="InterPro"/>
</dbReference>
<reference evidence="2" key="1">
    <citation type="submission" date="2018-06" db="EMBL/GenBank/DDBJ databases">
        <authorList>
            <person name="Zhirakovskaya E."/>
        </authorList>
    </citation>
    <scope>NUCLEOTIDE SEQUENCE</scope>
</reference>
<dbReference type="SMART" id="SM00278">
    <property type="entry name" value="HhH1"/>
    <property type="match status" value="2"/>
</dbReference>
<dbReference type="InterPro" id="IPR051675">
    <property type="entry name" value="Endo/Exo/Phosphatase_dom_1"/>
</dbReference>
<dbReference type="NCBIfam" id="TIGR00426">
    <property type="entry name" value="competence protein ComEA helix-hairpin-helix repeat region"/>
    <property type="match status" value="1"/>
</dbReference>
<feature type="domain" description="Helix-hairpin-helix DNA-binding motif class 1" evidence="1">
    <location>
        <begin position="68"/>
        <end position="87"/>
    </location>
</feature>
<name>A0A3B0WLU9_9ZZZZ</name>
<dbReference type="InterPro" id="IPR010994">
    <property type="entry name" value="RuvA_2-like"/>
</dbReference>
<dbReference type="GO" id="GO:0015627">
    <property type="term" value="C:type II protein secretion system complex"/>
    <property type="evidence" value="ECO:0007669"/>
    <property type="project" value="TreeGrafter"/>
</dbReference>
<dbReference type="InterPro" id="IPR004509">
    <property type="entry name" value="Competence_ComEA_HhH"/>
</dbReference>
<dbReference type="EMBL" id="UOFF01000208">
    <property type="protein sequence ID" value="VAW56281.1"/>
    <property type="molecule type" value="Genomic_DNA"/>
</dbReference>
<protein>
    <recommendedName>
        <fullName evidence="1">Helix-hairpin-helix DNA-binding motif class 1 domain-containing protein</fullName>
    </recommendedName>
</protein>
<dbReference type="PANTHER" id="PTHR21180:SF32">
    <property type="entry name" value="ENDONUCLEASE_EXONUCLEASE_PHOSPHATASE FAMILY DOMAIN-CONTAINING PROTEIN 1"/>
    <property type="match status" value="1"/>
</dbReference>
<dbReference type="AlphaFoldDB" id="A0A3B0WLU9"/>
<organism evidence="2">
    <name type="scientific">hydrothermal vent metagenome</name>
    <dbReference type="NCBI Taxonomy" id="652676"/>
    <lineage>
        <taxon>unclassified sequences</taxon>
        <taxon>metagenomes</taxon>
        <taxon>ecological metagenomes</taxon>
    </lineage>
</organism>
<sequence length="90" mass="9797">MKRMTNVVLSVMMFCVTPLYSGLAWSGPVNINSADALTLAKELTGIGEKKAQAIVRYRDQNGPFTNIEALTNVKGISAKIIEKNKADLNL</sequence>
<dbReference type="PANTHER" id="PTHR21180">
    <property type="entry name" value="ENDONUCLEASE/EXONUCLEASE/PHOSPHATASE FAMILY DOMAIN-CONTAINING PROTEIN 1"/>
    <property type="match status" value="1"/>
</dbReference>
<proteinExistence type="predicted"/>
<evidence type="ECO:0000313" key="2">
    <source>
        <dbReference type="EMBL" id="VAW56281.1"/>
    </source>
</evidence>
<accession>A0A3B0WLU9</accession>
<dbReference type="SUPFAM" id="SSF47781">
    <property type="entry name" value="RuvA domain 2-like"/>
    <property type="match status" value="1"/>
</dbReference>
<feature type="domain" description="Helix-hairpin-helix DNA-binding motif class 1" evidence="1">
    <location>
        <begin position="38"/>
        <end position="57"/>
    </location>
</feature>
<dbReference type="InterPro" id="IPR003583">
    <property type="entry name" value="Hlx-hairpin-Hlx_DNA-bd_motif"/>
</dbReference>
<dbReference type="Gene3D" id="1.10.150.280">
    <property type="entry name" value="AF1531-like domain"/>
    <property type="match status" value="1"/>
</dbReference>
<dbReference type="GO" id="GO:0015628">
    <property type="term" value="P:protein secretion by the type II secretion system"/>
    <property type="evidence" value="ECO:0007669"/>
    <property type="project" value="TreeGrafter"/>
</dbReference>
<gene>
    <name evidence="2" type="ORF">MNBD_GAMMA07-1168</name>
</gene>
<dbReference type="GO" id="GO:0006281">
    <property type="term" value="P:DNA repair"/>
    <property type="evidence" value="ECO:0007669"/>
    <property type="project" value="InterPro"/>
</dbReference>